<dbReference type="InterPro" id="IPR036890">
    <property type="entry name" value="HATPase_C_sf"/>
</dbReference>
<gene>
    <name evidence="6" type="ORF">V6R90_03050</name>
</gene>
<dbReference type="CDD" id="cd16917">
    <property type="entry name" value="HATPase_UhpB-NarQ-NarX-like"/>
    <property type="match status" value="1"/>
</dbReference>
<evidence type="ECO:0000313" key="6">
    <source>
        <dbReference type="EMBL" id="MEQ7846241.1"/>
    </source>
</evidence>
<keyword evidence="7" id="KW-1185">Reference proteome</keyword>
<keyword evidence="4" id="KW-0472">Membrane</keyword>
<dbReference type="InterPro" id="IPR005467">
    <property type="entry name" value="His_kinase_dom"/>
</dbReference>
<accession>A0ABV1NUS0</accession>
<reference evidence="6 7" key="1">
    <citation type="submission" date="2024-02" db="EMBL/GenBank/DDBJ databases">
        <title>Full genome sequence of Nocardioides kribbensis.</title>
        <authorList>
            <person name="Poletto B.L."/>
            <person name="Silva G."/>
            <person name="Galante D."/>
            <person name="Campos K.R."/>
            <person name="Santos M.B.N."/>
            <person name="Sacchi C.T."/>
        </authorList>
    </citation>
    <scope>NUCLEOTIDE SEQUENCE [LARGE SCALE GENOMIC DNA]</scope>
    <source>
        <strain evidence="6 7">O4R</strain>
    </source>
</reference>
<evidence type="ECO:0000256" key="4">
    <source>
        <dbReference type="SAM" id="Phobius"/>
    </source>
</evidence>
<dbReference type="GO" id="GO:0016301">
    <property type="term" value="F:kinase activity"/>
    <property type="evidence" value="ECO:0007669"/>
    <property type="project" value="UniProtKB-KW"/>
</dbReference>
<dbReference type="Pfam" id="PF02518">
    <property type="entry name" value="HATPase_c"/>
    <property type="match status" value="1"/>
</dbReference>
<keyword evidence="3" id="KW-0902">Two-component regulatory system</keyword>
<dbReference type="Proteomes" id="UP001482520">
    <property type="component" value="Unassembled WGS sequence"/>
</dbReference>
<sequence length="434" mass="46176">MRLLRHPVVGFLLVSGALLVVIAVVAGRLADRAAEEGALAERRATNRLVTAALVEPYLKERLFPGSSKSLPGTLDRFDREMRQLVTNSPARIEALTVRAADGTVVYAPDLSLIGQVYPLTAAEEEALLDGGTGSAPAGDRAPLVPAGPDGSPEDLVQVFTGSQTPQGRQVLVEAFYDVQDIEARRAEIYNAYRWITVGPFLLLVVIVTCLLTLLTRQLRTASRDRERLLRSAISASDAERRRIARDLHDGVVQDLAGTAFSLSALSRDPATPTRARDLLEDTGVALRDSLKALRSLLAEIHPPDLHARGLAAALSDLVAPAEAAGIEATVAVHDDVAHAPDAEVALVWRVAQEAVRNAIRHSAAGRLSVEVGAAPSGLVLEVADDGVGFDPEAVRDRSSYGLRGLQSLVEDTGGSLVVDSAPGEGTRVLLRVER</sequence>
<dbReference type="PROSITE" id="PS50109">
    <property type="entry name" value="HIS_KIN"/>
    <property type="match status" value="1"/>
</dbReference>
<proteinExistence type="predicted"/>
<dbReference type="Gene3D" id="3.30.565.10">
    <property type="entry name" value="Histidine kinase-like ATPase, C-terminal domain"/>
    <property type="match status" value="1"/>
</dbReference>
<protein>
    <submittedName>
        <fullName evidence="6">Sensor histidine kinase</fullName>
    </submittedName>
</protein>
<dbReference type="EMBL" id="JBEGDP010000002">
    <property type="protein sequence ID" value="MEQ7846241.1"/>
    <property type="molecule type" value="Genomic_DNA"/>
</dbReference>
<feature type="transmembrane region" description="Helical" evidence="4">
    <location>
        <begin position="191"/>
        <end position="215"/>
    </location>
</feature>
<keyword evidence="4" id="KW-0812">Transmembrane</keyword>
<comment type="caution">
    <text evidence="6">The sequence shown here is derived from an EMBL/GenBank/DDBJ whole genome shotgun (WGS) entry which is preliminary data.</text>
</comment>
<evidence type="ECO:0000256" key="3">
    <source>
        <dbReference type="ARBA" id="ARBA00023012"/>
    </source>
</evidence>
<dbReference type="InterPro" id="IPR050482">
    <property type="entry name" value="Sensor_HK_TwoCompSys"/>
</dbReference>
<evidence type="ECO:0000313" key="7">
    <source>
        <dbReference type="Proteomes" id="UP001482520"/>
    </source>
</evidence>
<dbReference type="RefSeq" id="WP_349803754.1">
    <property type="nucleotide sequence ID" value="NZ_JBEGDP010000002.1"/>
</dbReference>
<feature type="domain" description="Histidine kinase" evidence="5">
    <location>
        <begin position="349"/>
        <end position="434"/>
    </location>
</feature>
<dbReference type="SUPFAM" id="SSF55874">
    <property type="entry name" value="ATPase domain of HSP90 chaperone/DNA topoisomerase II/histidine kinase"/>
    <property type="match status" value="1"/>
</dbReference>
<dbReference type="SMART" id="SM00387">
    <property type="entry name" value="HATPase_c"/>
    <property type="match status" value="1"/>
</dbReference>
<name>A0ABV1NUS0_9ACTN</name>
<evidence type="ECO:0000259" key="5">
    <source>
        <dbReference type="PROSITE" id="PS50109"/>
    </source>
</evidence>
<dbReference type="Pfam" id="PF07730">
    <property type="entry name" value="HisKA_3"/>
    <property type="match status" value="1"/>
</dbReference>
<organism evidence="6 7">
    <name type="scientific">Nocardioides kribbensis</name>
    <dbReference type="NCBI Taxonomy" id="305517"/>
    <lineage>
        <taxon>Bacteria</taxon>
        <taxon>Bacillati</taxon>
        <taxon>Actinomycetota</taxon>
        <taxon>Actinomycetes</taxon>
        <taxon>Propionibacteriales</taxon>
        <taxon>Nocardioidaceae</taxon>
        <taxon>Nocardioides</taxon>
    </lineage>
</organism>
<dbReference type="InterPro" id="IPR011712">
    <property type="entry name" value="Sig_transdc_His_kin_sub3_dim/P"/>
</dbReference>
<keyword evidence="1" id="KW-0808">Transferase</keyword>
<evidence type="ECO:0000256" key="2">
    <source>
        <dbReference type="ARBA" id="ARBA00022777"/>
    </source>
</evidence>
<keyword evidence="4" id="KW-1133">Transmembrane helix</keyword>
<keyword evidence="2 6" id="KW-0418">Kinase</keyword>
<dbReference type="Gene3D" id="1.20.5.1930">
    <property type="match status" value="1"/>
</dbReference>
<evidence type="ECO:0000256" key="1">
    <source>
        <dbReference type="ARBA" id="ARBA00022679"/>
    </source>
</evidence>
<dbReference type="PANTHER" id="PTHR24421">
    <property type="entry name" value="NITRATE/NITRITE SENSOR PROTEIN NARX-RELATED"/>
    <property type="match status" value="1"/>
</dbReference>
<dbReference type="InterPro" id="IPR003594">
    <property type="entry name" value="HATPase_dom"/>
</dbReference>